<dbReference type="PROSITE" id="PS00943">
    <property type="entry name" value="UBIA"/>
    <property type="match status" value="1"/>
</dbReference>
<keyword evidence="6 14" id="KW-0812">Transmembrane</keyword>
<comment type="catalytic activity">
    <reaction evidence="13 14">
        <text>heme b + (2E,6E)-farnesyl diphosphate + H2O = Fe(II)-heme o + diphosphate</text>
        <dbReference type="Rhea" id="RHEA:28070"/>
        <dbReference type="ChEBI" id="CHEBI:15377"/>
        <dbReference type="ChEBI" id="CHEBI:33019"/>
        <dbReference type="ChEBI" id="CHEBI:60344"/>
        <dbReference type="ChEBI" id="CHEBI:60530"/>
        <dbReference type="ChEBI" id="CHEBI:175763"/>
        <dbReference type="EC" id="2.5.1.141"/>
    </reaction>
</comment>
<dbReference type="OrthoDB" id="9814417at2"/>
<dbReference type="RefSeq" id="WP_083732144.1">
    <property type="nucleotide sequence ID" value="NZ_CP017641.1"/>
</dbReference>
<dbReference type="Proteomes" id="UP000187735">
    <property type="component" value="Chromosome"/>
</dbReference>
<comment type="similarity">
    <text evidence="14">Belongs to the UbiA prenyltransferase family. Protoheme IX farnesyltransferase subfamily.</text>
</comment>
<comment type="pathway">
    <text evidence="2 14">Porphyrin-containing compound metabolism; heme O biosynthesis; heme O from protoheme: step 1/1.</text>
</comment>
<dbReference type="HAMAP" id="MF_00154">
    <property type="entry name" value="CyoE_CtaB"/>
    <property type="match status" value="1"/>
</dbReference>
<feature type="transmembrane region" description="Helical" evidence="14">
    <location>
        <begin position="65"/>
        <end position="85"/>
    </location>
</feature>
<dbReference type="PANTHER" id="PTHR43448">
    <property type="entry name" value="PROTOHEME IX FARNESYLTRANSFERASE, MITOCHONDRIAL"/>
    <property type="match status" value="1"/>
</dbReference>
<feature type="transmembrane region" description="Helical" evidence="14">
    <location>
        <begin position="288"/>
        <end position="308"/>
    </location>
</feature>
<feature type="transmembrane region" description="Helical" evidence="14">
    <location>
        <begin position="184"/>
        <end position="208"/>
    </location>
</feature>
<evidence type="ECO:0000256" key="11">
    <source>
        <dbReference type="ARBA" id="ARBA00040810"/>
    </source>
</evidence>
<comment type="miscellaneous">
    <text evidence="14">Carbon 2 of the heme B porphyrin ring is defined according to the Fischer nomenclature.</text>
</comment>
<dbReference type="GO" id="GO:0005886">
    <property type="term" value="C:plasma membrane"/>
    <property type="evidence" value="ECO:0007669"/>
    <property type="project" value="UniProtKB-SubCell"/>
</dbReference>
<evidence type="ECO:0000256" key="4">
    <source>
        <dbReference type="ARBA" id="ARBA00022475"/>
    </source>
</evidence>
<dbReference type="EMBL" id="CP017641">
    <property type="protein sequence ID" value="APZ94062.1"/>
    <property type="molecule type" value="Genomic_DNA"/>
</dbReference>
<feature type="transmembrane region" description="Helical" evidence="14">
    <location>
        <begin position="106"/>
        <end position="127"/>
    </location>
</feature>
<evidence type="ECO:0000256" key="2">
    <source>
        <dbReference type="ARBA" id="ARBA00004919"/>
    </source>
</evidence>
<reference evidence="15 16" key="1">
    <citation type="journal article" date="2016" name="Front. Microbiol.">
        <title>Fuerstia marisgermanicae gen. nov., sp. nov., an Unusual Member of the Phylum Planctomycetes from the German Wadden Sea.</title>
        <authorList>
            <person name="Kohn T."/>
            <person name="Heuer A."/>
            <person name="Jogler M."/>
            <person name="Vollmers J."/>
            <person name="Boedeker C."/>
            <person name="Bunk B."/>
            <person name="Rast P."/>
            <person name="Borchert D."/>
            <person name="Glockner I."/>
            <person name="Freese H.M."/>
            <person name="Klenk H.P."/>
            <person name="Overmann J."/>
            <person name="Kaster A.K."/>
            <person name="Rohde M."/>
            <person name="Wiegand S."/>
            <person name="Jogler C."/>
        </authorList>
    </citation>
    <scope>NUCLEOTIDE SEQUENCE [LARGE SCALE GENOMIC DNA]</scope>
    <source>
        <strain evidence="15 16">NH11</strain>
    </source>
</reference>
<name>A0A1P8WJ24_9PLAN</name>
<dbReference type="KEGG" id="fmr:Fuma_03683"/>
<keyword evidence="5 14" id="KW-0808">Transferase</keyword>
<keyword evidence="4 14" id="KW-1003">Cell membrane</keyword>
<feature type="transmembrane region" description="Helical" evidence="14">
    <location>
        <begin position="159"/>
        <end position="178"/>
    </location>
</feature>
<evidence type="ECO:0000256" key="12">
    <source>
        <dbReference type="ARBA" id="ARBA00042475"/>
    </source>
</evidence>
<evidence type="ECO:0000313" key="16">
    <source>
        <dbReference type="Proteomes" id="UP000187735"/>
    </source>
</evidence>
<feature type="transmembrane region" description="Helical" evidence="14">
    <location>
        <begin position="229"/>
        <end position="251"/>
    </location>
</feature>
<proteinExistence type="inferred from homology"/>
<organism evidence="15 16">
    <name type="scientific">Fuerstiella marisgermanici</name>
    <dbReference type="NCBI Taxonomy" id="1891926"/>
    <lineage>
        <taxon>Bacteria</taxon>
        <taxon>Pseudomonadati</taxon>
        <taxon>Planctomycetota</taxon>
        <taxon>Planctomycetia</taxon>
        <taxon>Planctomycetales</taxon>
        <taxon>Planctomycetaceae</taxon>
        <taxon>Fuerstiella</taxon>
    </lineage>
</organism>
<feature type="transmembrane region" description="Helical" evidence="14">
    <location>
        <begin position="257"/>
        <end position="276"/>
    </location>
</feature>
<dbReference type="InterPro" id="IPR000537">
    <property type="entry name" value="UbiA_prenyltransferase"/>
</dbReference>
<evidence type="ECO:0000256" key="1">
    <source>
        <dbReference type="ARBA" id="ARBA00004651"/>
    </source>
</evidence>
<dbReference type="AlphaFoldDB" id="A0A1P8WJ24"/>
<comment type="subcellular location">
    <subcellularLocation>
        <location evidence="1 14">Cell membrane</location>
        <topology evidence="1 14">Multi-pass membrane protein</topology>
    </subcellularLocation>
</comment>
<feature type="transmembrane region" description="Helical" evidence="14">
    <location>
        <begin position="39"/>
        <end position="59"/>
    </location>
</feature>
<dbReference type="CDD" id="cd13957">
    <property type="entry name" value="PT_UbiA_Cox10"/>
    <property type="match status" value="1"/>
</dbReference>
<keyword evidence="9 14" id="KW-0472">Membrane</keyword>
<dbReference type="Pfam" id="PF01040">
    <property type="entry name" value="UbiA"/>
    <property type="match status" value="1"/>
</dbReference>
<evidence type="ECO:0000256" key="8">
    <source>
        <dbReference type="ARBA" id="ARBA00023133"/>
    </source>
</evidence>
<evidence type="ECO:0000256" key="3">
    <source>
        <dbReference type="ARBA" id="ARBA00012292"/>
    </source>
</evidence>
<evidence type="ECO:0000256" key="14">
    <source>
        <dbReference type="HAMAP-Rule" id="MF_00154"/>
    </source>
</evidence>
<dbReference type="NCBIfam" id="TIGR01473">
    <property type="entry name" value="cyoE_ctaB"/>
    <property type="match status" value="1"/>
</dbReference>
<evidence type="ECO:0000313" key="15">
    <source>
        <dbReference type="EMBL" id="APZ94062.1"/>
    </source>
</evidence>
<dbReference type="InterPro" id="IPR044878">
    <property type="entry name" value="UbiA_sf"/>
</dbReference>
<evidence type="ECO:0000256" key="6">
    <source>
        <dbReference type="ARBA" id="ARBA00022692"/>
    </source>
</evidence>
<dbReference type="Gene3D" id="1.10.357.140">
    <property type="entry name" value="UbiA prenyltransferase"/>
    <property type="match status" value="1"/>
</dbReference>
<dbReference type="STRING" id="1891926.Fuma_03683"/>
<keyword evidence="16" id="KW-1185">Reference proteome</keyword>
<evidence type="ECO:0000256" key="9">
    <source>
        <dbReference type="ARBA" id="ARBA00023136"/>
    </source>
</evidence>
<dbReference type="UniPathway" id="UPA00834">
    <property type="reaction ID" value="UER00712"/>
</dbReference>
<dbReference type="PANTHER" id="PTHR43448:SF7">
    <property type="entry name" value="4-HYDROXYBENZOATE SOLANESYLTRANSFERASE"/>
    <property type="match status" value="1"/>
</dbReference>
<feature type="transmembrane region" description="Helical" evidence="14">
    <location>
        <begin position="133"/>
        <end position="152"/>
    </location>
</feature>
<evidence type="ECO:0000256" key="7">
    <source>
        <dbReference type="ARBA" id="ARBA00022989"/>
    </source>
</evidence>
<dbReference type="EC" id="2.5.1.141" evidence="3 14"/>
<keyword evidence="7 14" id="KW-1133">Transmembrane helix</keyword>
<evidence type="ECO:0000256" key="13">
    <source>
        <dbReference type="ARBA" id="ARBA00047690"/>
    </source>
</evidence>
<comment type="function">
    <text evidence="14">Converts heme B (protoheme IX) to heme O by substitution of the vinyl group on carbon 2 of heme B porphyrin ring with a hydroxyethyl farnesyl side group.</text>
</comment>
<dbReference type="InterPro" id="IPR006369">
    <property type="entry name" value="Protohaem_IX_farnesylTrfase"/>
</dbReference>
<evidence type="ECO:0000256" key="5">
    <source>
        <dbReference type="ARBA" id="ARBA00022679"/>
    </source>
</evidence>
<dbReference type="GO" id="GO:0008495">
    <property type="term" value="F:protoheme IX farnesyltransferase activity"/>
    <property type="evidence" value="ECO:0007669"/>
    <property type="project" value="UniProtKB-UniRule"/>
</dbReference>
<sequence>MSIATSTSSSASSAPTSSLAAEMARQRVADYAELCRPRIAVMTMVAVAVGFTLASPIVFHGTVLIIAMLSIVMLVAASSILNQLLERHTDARMTRTQSRPIATGRILPAEAVTVAFLLTIVGFTSLWNLVNPATAIATLATLLVYVLGYTVLKTRTSLCTTVGAIPGAMPPVLGWLAAGGSFGWEALALFGIFFVWQFPHFLAIGWIHRHDYQSAGLRMLPSFKDEGRLTGLFAAIYAIAFVPVSLLPASVGMSGDLYFFVAAILSVTYLFYTLRFALDRNDQKARKLLYNSLLCLPLLLIALVVDFLRLTAMG</sequence>
<evidence type="ECO:0000256" key="10">
    <source>
        <dbReference type="ARBA" id="ARBA00030253"/>
    </source>
</evidence>
<gene>
    <name evidence="14 15" type="primary">ctaB</name>
    <name evidence="15" type="ORF">Fuma_03683</name>
</gene>
<accession>A0A1P8WJ24</accession>
<keyword evidence="8 14" id="KW-0350">Heme biosynthesis</keyword>
<protein>
    <recommendedName>
        <fullName evidence="11 14">Protoheme IX farnesyltransferase</fullName>
        <ecNumber evidence="3 14">2.5.1.141</ecNumber>
    </recommendedName>
    <alternativeName>
        <fullName evidence="12 14">Heme B farnesyltransferase</fullName>
    </alternativeName>
    <alternativeName>
        <fullName evidence="10 14">Heme O synthase</fullName>
    </alternativeName>
</protein>
<dbReference type="GO" id="GO:0048034">
    <property type="term" value="P:heme O biosynthetic process"/>
    <property type="evidence" value="ECO:0007669"/>
    <property type="project" value="UniProtKB-UniRule"/>
</dbReference>
<dbReference type="InterPro" id="IPR030470">
    <property type="entry name" value="UbiA_prenylTrfase_CS"/>
</dbReference>